<feature type="chain" id="PRO_5035737181" evidence="1">
    <location>
        <begin position="18"/>
        <end position="53"/>
    </location>
</feature>
<evidence type="ECO:0000256" key="1">
    <source>
        <dbReference type="SAM" id="SignalP"/>
    </source>
</evidence>
<sequence>MIGKLFRLFLQYSFADALDNCWQKASCLNNQAFSILIQKIKNLLICALDDRLQ</sequence>
<proteinExistence type="predicted"/>
<gene>
    <name evidence="2" type="ORF">PSON_ATCC_30995.1.T0660213</name>
</gene>
<evidence type="ECO:0000313" key="2">
    <source>
        <dbReference type="EMBL" id="CAD8096538.1"/>
    </source>
</evidence>
<keyword evidence="1" id="KW-0732">Signal</keyword>
<name>A0A8S1NV65_9CILI</name>
<comment type="caution">
    <text evidence="2">The sequence shown here is derived from an EMBL/GenBank/DDBJ whole genome shotgun (WGS) entry which is preliminary data.</text>
</comment>
<keyword evidence="3" id="KW-1185">Reference proteome</keyword>
<reference evidence="2" key="1">
    <citation type="submission" date="2021-01" db="EMBL/GenBank/DDBJ databases">
        <authorList>
            <consortium name="Genoscope - CEA"/>
            <person name="William W."/>
        </authorList>
    </citation>
    <scope>NUCLEOTIDE SEQUENCE</scope>
</reference>
<feature type="signal peptide" evidence="1">
    <location>
        <begin position="1"/>
        <end position="17"/>
    </location>
</feature>
<organism evidence="2 3">
    <name type="scientific">Paramecium sonneborni</name>
    <dbReference type="NCBI Taxonomy" id="65129"/>
    <lineage>
        <taxon>Eukaryota</taxon>
        <taxon>Sar</taxon>
        <taxon>Alveolata</taxon>
        <taxon>Ciliophora</taxon>
        <taxon>Intramacronucleata</taxon>
        <taxon>Oligohymenophorea</taxon>
        <taxon>Peniculida</taxon>
        <taxon>Parameciidae</taxon>
        <taxon>Paramecium</taxon>
    </lineage>
</organism>
<dbReference type="AlphaFoldDB" id="A0A8S1NV65"/>
<dbReference type="EMBL" id="CAJJDN010000066">
    <property type="protein sequence ID" value="CAD8096538.1"/>
    <property type="molecule type" value="Genomic_DNA"/>
</dbReference>
<accession>A0A8S1NV65</accession>
<evidence type="ECO:0000313" key="3">
    <source>
        <dbReference type="Proteomes" id="UP000692954"/>
    </source>
</evidence>
<protein>
    <submittedName>
        <fullName evidence="2">Uncharacterized protein</fullName>
    </submittedName>
</protein>
<dbReference type="Proteomes" id="UP000692954">
    <property type="component" value="Unassembled WGS sequence"/>
</dbReference>